<reference evidence="1" key="1">
    <citation type="journal article" date="2015" name="Nature">
        <title>Complex archaea that bridge the gap between prokaryotes and eukaryotes.</title>
        <authorList>
            <person name="Spang A."/>
            <person name="Saw J.H."/>
            <person name="Jorgensen S.L."/>
            <person name="Zaremba-Niedzwiedzka K."/>
            <person name="Martijn J."/>
            <person name="Lind A.E."/>
            <person name="van Eijk R."/>
            <person name="Schleper C."/>
            <person name="Guy L."/>
            <person name="Ettema T.J."/>
        </authorList>
    </citation>
    <scope>NUCLEOTIDE SEQUENCE</scope>
</reference>
<accession>A0A0F8WJC5</accession>
<dbReference type="InterPro" id="IPR027417">
    <property type="entry name" value="P-loop_NTPase"/>
</dbReference>
<name>A0A0F8WJC5_9ZZZZ</name>
<proteinExistence type="predicted"/>
<comment type="caution">
    <text evidence="1">The sequence shown here is derived from an EMBL/GenBank/DDBJ whole genome shotgun (WGS) entry which is preliminary data.</text>
</comment>
<organism evidence="1">
    <name type="scientific">marine sediment metagenome</name>
    <dbReference type="NCBI Taxonomy" id="412755"/>
    <lineage>
        <taxon>unclassified sequences</taxon>
        <taxon>metagenomes</taxon>
        <taxon>ecological metagenomes</taxon>
    </lineage>
</organism>
<dbReference type="EMBL" id="LAZR01069130">
    <property type="protein sequence ID" value="KKK48310.1"/>
    <property type="molecule type" value="Genomic_DNA"/>
</dbReference>
<sequence>MMKSVISGREIPKDLQGLEGLRSGFVIPSVNQIRLTITGQPGAGKSTLLNSNPYLLSLDPERGGDTAADPQEIRFTPPPKTDLEVLDKAYLDFVDKIIARKLRGEDDIHMICIDTIDELISIFQHALCLREKVLDVGDVGGGHGKGYFIVRDSIFGMLDKIHRAGMGWAIIAHTCLKTVTVGNEEKQVSGLAMSNSYMRSVFQKCEHMLFVEHGVKTVTGPKEV</sequence>
<dbReference type="SUPFAM" id="SSF52540">
    <property type="entry name" value="P-loop containing nucleoside triphosphate hydrolases"/>
    <property type="match status" value="1"/>
</dbReference>
<protein>
    <submittedName>
        <fullName evidence="1">Uncharacterized protein</fullName>
    </submittedName>
</protein>
<dbReference type="AlphaFoldDB" id="A0A0F8WJC5"/>
<dbReference type="Pfam" id="PF13479">
    <property type="entry name" value="AAA_24"/>
    <property type="match status" value="1"/>
</dbReference>
<evidence type="ECO:0000313" key="1">
    <source>
        <dbReference type="EMBL" id="KKK48310.1"/>
    </source>
</evidence>
<gene>
    <name evidence="1" type="ORF">LCGC14_3146390</name>
</gene>
<feature type="non-terminal residue" evidence="1">
    <location>
        <position position="224"/>
    </location>
</feature>